<evidence type="ECO:0000313" key="10">
    <source>
        <dbReference type="EMBL" id="KPQ28117.1"/>
    </source>
</evidence>
<dbReference type="Gene3D" id="3.40.1280.10">
    <property type="match status" value="1"/>
</dbReference>
<dbReference type="PATRIC" id="fig|1305731.5.peg.951"/>
<dbReference type="GO" id="GO:0002938">
    <property type="term" value="P:tRNA guanine ribose methylation"/>
    <property type="evidence" value="ECO:0007669"/>
    <property type="project" value="UniProtKB-UniRule"/>
</dbReference>
<keyword evidence="6 7" id="KW-0694">RNA-binding</keyword>
<keyword evidence="3 7" id="KW-0808">Transferase</keyword>
<dbReference type="PANTHER" id="PTHR43453">
    <property type="entry name" value="RRNA METHYLASE-LIKE"/>
    <property type="match status" value="1"/>
</dbReference>
<sequence length="309" mass="35189">MKAFGVSFPKHAPPARPCDAWAPPSLAPHSFGKLTPKPFPYTSAGFYKLDDRFVEAEKLKLTNTLMTPERLARIKQILNTRQPDLRVLTDQVHKPRNLSAIIRSCDAFGLAHMHVVWPKEGFRAFRKTAGGSFRWVTTHTHPTMDNAVTELKAQGHKIYAAQLSERAVDFREVDYTVPCTIIMGNEVDGVNPVTAEQADEHVVIPMMGMVESLNVSSACSIILSEAQRQRKLAGMFDQRRMPDEEYNRLLFCWSQPTVKRYCDDRNLPYPPIDHDTGELIDGVGWMQDVRKLRANRPRWDDQPENMESN</sequence>
<evidence type="ECO:0000256" key="7">
    <source>
        <dbReference type="HAMAP-Rule" id="MF_02060"/>
    </source>
</evidence>
<dbReference type="NCBIfam" id="NF008295">
    <property type="entry name" value="PRK11081.1"/>
    <property type="match status" value="1"/>
</dbReference>
<feature type="binding site" evidence="7">
    <location>
        <position position="213"/>
    </location>
    <ligand>
        <name>S-adenosyl-L-methionine</name>
        <dbReference type="ChEBI" id="CHEBI:59789"/>
    </ligand>
</feature>
<dbReference type="InterPro" id="IPR001537">
    <property type="entry name" value="SpoU_MeTrfase"/>
</dbReference>
<evidence type="ECO:0000313" key="11">
    <source>
        <dbReference type="Proteomes" id="UP000050416"/>
    </source>
</evidence>
<dbReference type="EMBL" id="LJZQ01000019">
    <property type="protein sequence ID" value="KPQ28117.1"/>
    <property type="molecule type" value="Genomic_DNA"/>
</dbReference>
<comment type="caution">
    <text evidence="10">The sequence shown here is derived from an EMBL/GenBank/DDBJ whole genome shotgun (WGS) entry which is preliminary data.</text>
</comment>
<keyword evidence="2 7" id="KW-0489">Methyltransferase</keyword>
<comment type="function">
    <text evidence="7">Catalyzes the 2'-O methylation of guanosine at position 18 in tRNA.</text>
</comment>
<name>A0A0P7YDW3_9GAMM</name>
<evidence type="ECO:0000256" key="5">
    <source>
        <dbReference type="ARBA" id="ARBA00022694"/>
    </source>
</evidence>
<dbReference type="CDD" id="cd18092">
    <property type="entry name" value="SpoU-like_TrmH"/>
    <property type="match status" value="1"/>
</dbReference>
<dbReference type="HAMAP" id="MF_02060">
    <property type="entry name" value="tRNA_methyltr_TrmH"/>
    <property type="match status" value="1"/>
</dbReference>
<dbReference type="PANTHER" id="PTHR43453:SF1">
    <property type="entry name" value="TRNA_RRNA METHYLTRANSFERASE SPOU TYPE DOMAIN-CONTAINING PROTEIN"/>
    <property type="match status" value="1"/>
</dbReference>
<gene>
    <name evidence="7 10" type="primary">trmH</name>
    <name evidence="10" type="ORF">HLUCCX14_12385</name>
</gene>
<dbReference type="InterPro" id="IPR022724">
    <property type="entry name" value="rRNA_MeTrfase_SpoU_C"/>
</dbReference>
<feature type="binding site" evidence="7">
    <location>
        <position position="204"/>
    </location>
    <ligand>
        <name>S-adenosyl-L-methionine</name>
        <dbReference type="ChEBI" id="CHEBI:59789"/>
    </ligand>
</feature>
<comment type="catalytic activity">
    <reaction evidence="7">
        <text>guanosine(18) in tRNA + S-adenosyl-L-methionine = 2'-O-methylguanosine(18) in tRNA + S-adenosyl-L-homocysteine + H(+)</text>
        <dbReference type="Rhea" id="RHEA:20077"/>
        <dbReference type="Rhea" id="RHEA-COMP:10190"/>
        <dbReference type="Rhea" id="RHEA-COMP:10192"/>
        <dbReference type="ChEBI" id="CHEBI:15378"/>
        <dbReference type="ChEBI" id="CHEBI:57856"/>
        <dbReference type="ChEBI" id="CHEBI:59789"/>
        <dbReference type="ChEBI" id="CHEBI:74269"/>
        <dbReference type="ChEBI" id="CHEBI:74445"/>
        <dbReference type="EC" id="2.1.1.34"/>
    </reaction>
</comment>
<dbReference type="SUPFAM" id="SSF75217">
    <property type="entry name" value="alpha/beta knot"/>
    <property type="match status" value="1"/>
</dbReference>
<dbReference type="InterPro" id="IPR033671">
    <property type="entry name" value="TrmH"/>
</dbReference>
<feature type="domain" description="RNA methyltransferase SpoU/TrmH type C-terminal" evidence="9">
    <location>
        <begin position="228"/>
        <end position="280"/>
    </location>
</feature>
<dbReference type="Pfam" id="PF12105">
    <property type="entry name" value="SpoU_methylas_C"/>
    <property type="match status" value="1"/>
</dbReference>
<dbReference type="GO" id="GO:0000049">
    <property type="term" value="F:tRNA binding"/>
    <property type="evidence" value="ECO:0007669"/>
    <property type="project" value="UniProtKB-UniRule"/>
</dbReference>
<evidence type="ECO:0000259" key="9">
    <source>
        <dbReference type="Pfam" id="PF12105"/>
    </source>
</evidence>
<comment type="caution">
    <text evidence="7">Lacks conserved residue(s) required for the propagation of feature annotation.</text>
</comment>
<evidence type="ECO:0000256" key="3">
    <source>
        <dbReference type="ARBA" id="ARBA00022679"/>
    </source>
</evidence>
<evidence type="ECO:0000256" key="2">
    <source>
        <dbReference type="ARBA" id="ARBA00022603"/>
    </source>
</evidence>
<proteinExistence type="inferred from homology"/>
<feature type="domain" description="tRNA/rRNA methyltransferase SpoU type" evidence="8">
    <location>
        <begin position="85"/>
        <end position="223"/>
    </location>
</feature>
<dbReference type="Pfam" id="PF00588">
    <property type="entry name" value="SpoU_methylase"/>
    <property type="match status" value="1"/>
</dbReference>
<dbReference type="InterPro" id="IPR029026">
    <property type="entry name" value="tRNA_m1G_MTases_N"/>
</dbReference>
<dbReference type="InterPro" id="IPR029028">
    <property type="entry name" value="Alpha/beta_knot_MTases"/>
</dbReference>
<dbReference type="GO" id="GO:0141100">
    <property type="term" value="F:tRNA (guanine(18)-2'-O)-methyltransferase activity"/>
    <property type="evidence" value="ECO:0007669"/>
    <property type="project" value="UniProtKB-UniRule"/>
</dbReference>
<evidence type="ECO:0000256" key="4">
    <source>
        <dbReference type="ARBA" id="ARBA00022691"/>
    </source>
</evidence>
<keyword evidence="4 7" id="KW-0949">S-adenosyl-L-methionine</keyword>
<dbReference type="Proteomes" id="UP000050416">
    <property type="component" value="Unassembled WGS sequence"/>
</dbReference>
<organism evidence="10 11">
    <name type="scientific">Marinobacter excellens HL-55</name>
    <dbReference type="NCBI Taxonomy" id="1305731"/>
    <lineage>
        <taxon>Bacteria</taxon>
        <taxon>Pseudomonadati</taxon>
        <taxon>Pseudomonadota</taxon>
        <taxon>Gammaproteobacteria</taxon>
        <taxon>Pseudomonadales</taxon>
        <taxon>Marinobacteraceae</taxon>
        <taxon>Marinobacter</taxon>
    </lineage>
</organism>
<comment type="similarity">
    <text evidence="7">Belongs to the class IV-like SAM-binding methyltransferase superfamily. RNA methyltransferase TrmH family.</text>
</comment>
<dbReference type="STRING" id="1305731.GCA_000934705_00435"/>
<evidence type="ECO:0000256" key="1">
    <source>
        <dbReference type="ARBA" id="ARBA00022555"/>
    </source>
</evidence>
<accession>A0A0P7YDW3</accession>
<keyword evidence="1 7" id="KW-0820">tRNA-binding</keyword>
<evidence type="ECO:0000259" key="8">
    <source>
        <dbReference type="Pfam" id="PF00588"/>
    </source>
</evidence>
<dbReference type="AlphaFoldDB" id="A0A0P7YDW3"/>
<dbReference type="EC" id="2.1.1.34" evidence="7"/>
<protein>
    <recommendedName>
        <fullName evidence="7">tRNA (guanosine(18)-2'-O)-methyltransferase</fullName>
        <ecNumber evidence="7">2.1.1.34</ecNumber>
    </recommendedName>
    <alternativeName>
        <fullName evidence="7">tRNA [Gm18] methyltransferase</fullName>
    </alternativeName>
</protein>
<evidence type="ECO:0000256" key="6">
    <source>
        <dbReference type="ARBA" id="ARBA00022884"/>
    </source>
</evidence>
<keyword evidence="5 7" id="KW-0819">tRNA processing</keyword>
<reference evidence="10 11" key="1">
    <citation type="submission" date="2015-09" db="EMBL/GenBank/DDBJ databases">
        <title>Identification and resolution of microdiversity through metagenomic sequencing of parallel consortia.</title>
        <authorList>
            <person name="Nelson W.C."/>
            <person name="Romine M.F."/>
            <person name="Lindemann S.R."/>
        </authorList>
    </citation>
    <scope>NUCLEOTIDE SEQUENCE [LARGE SCALE GENOMIC DNA]</scope>
    <source>
        <strain evidence="10">HL-55</strain>
    </source>
</reference>